<feature type="transmembrane region" description="Helical" evidence="1">
    <location>
        <begin position="102"/>
        <end position="123"/>
    </location>
</feature>
<feature type="transmembrane region" description="Helical" evidence="1">
    <location>
        <begin position="163"/>
        <end position="181"/>
    </location>
</feature>
<sequence>MSQWPFGRFLRSFCQNFLASLMMLLGLKRAFHYLHPTPVQFLTLLLGSLLTSLSFDLISEGLNGELQPVGFAAYLIPPFLLLVVGIFMAQRYGVWRFILSPVILWLAADIIVGSLQTTIQWIGQKGWLPAGSDLWVPYIYPVLFAWPTAALMFLFGRQLAWQWWLRLINITLAVSVLFAWFTTFSDQRLWYSVETVVPEAPPHITEEAAFYVQPLLLNRALAQLQEGNVGRTDWYFLGVGGAAYQRVFRREVESIQGLFDTRFTTTGHSLVLINDDDTTLSQPIATRTSISKALEAIGKKMNKDEDVLFLFLTSHGSSDGVFELSHEPLQIQSLTPQWLRDELDKADIRWRVVVISSCYSGAFIPALQNSSSLIITAAEATKASFGCTDDADFTYFGRAFFDEALRQEHSLIDAFRAAKDIIAMREQEEGFTPSQPQLSLGADMEKQLPKFEQELFPPED</sequence>
<dbReference type="EMBL" id="QAON01000014">
    <property type="protein sequence ID" value="PTQ88216.1"/>
    <property type="molecule type" value="Genomic_DNA"/>
</dbReference>
<proteinExistence type="predicted"/>
<comment type="caution">
    <text evidence="3">The sequence shown here is derived from an EMBL/GenBank/DDBJ whole genome shotgun (WGS) entry which is preliminary data.</text>
</comment>
<keyword evidence="1" id="KW-0472">Membrane</keyword>
<evidence type="ECO:0000313" key="3">
    <source>
        <dbReference type="EMBL" id="PTQ88216.1"/>
    </source>
</evidence>
<accession>A0A2T5IWF9</accession>
<evidence type="ECO:0000256" key="1">
    <source>
        <dbReference type="SAM" id="Phobius"/>
    </source>
</evidence>
<dbReference type="InterPro" id="IPR001309">
    <property type="entry name" value="Pept_C14_p20"/>
</dbReference>
<keyword evidence="1" id="KW-1133">Transmembrane helix</keyword>
<dbReference type="GO" id="GO:0004197">
    <property type="term" value="F:cysteine-type endopeptidase activity"/>
    <property type="evidence" value="ECO:0007669"/>
    <property type="project" value="InterPro"/>
</dbReference>
<dbReference type="InterPro" id="IPR001096">
    <property type="entry name" value="Peptidase_C13"/>
</dbReference>
<feature type="transmembrane region" description="Helical" evidence="1">
    <location>
        <begin position="71"/>
        <end position="90"/>
    </location>
</feature>
<organism evidence="3 4">
    <name type="scientific">Agitococcus lubricus</name>
    <dbReference type="NCBI Taxonomy" id="1077255"/>
    <lineage>
        <taxon>Bacteria</taxon>
        <taxon>Pseudomonadati</taxon>
        <taxon>Pseudomonadota</taxon>
        <taxon>Gammaproteobacteria</taxon>
        <taxon>Moraxellales</taxon>
        <taxon>Moraxellaceae</taxon>
        <taxon>Agitococcus</taxon>
    </lineage>
</organism>
<dbReference type="AlphaFoldDB" id="A0A2T5IWF9"/>
<feature type="transmembrane region" description="Helical" evidence="1">
    <location>
        <begin position="135"/>
        <end position="156"/>
    </location>
</feature>
<protein>
    <submittedName>
        <fullName evidence="3">Peptidase C13-like protein</fullName>
    </submittedName>
</protein>
<feature type="domain" description="Caspase family p20" evidence="2">
    <location>
        <begin position="286"/>
        <end position="358"/>
    </location>
</feature>
<dbReference type="PROSITE" id="PS50208">
    <property type="entry name" value="CASPASE_P20"/>
    <property type="match status" value="1"/>
</dbReference>
<feature type="transmembrane region" description="Helical" evidence="1">
    <location>
        <begin position="39"/>
        <end position="59"/>
    </location>
</feature>
<evidence type="ECO:0000259" key="2">
    <source>
        <dbReference type="PROSITE" id="PS50208"/>
    </source>
</evidence>
<evidence type="ECO:0000313" key="4">
    <source>
        <dbReference type="Proteomes" id="UP000244223"/>
    </source>
</evidence>
<keyword evidence="4" id="KW-1185">Reference proteome</keyword>
<reference evidence="3 4" key="1">
    <citation type="submission" date="2018-04" db="EMBL/GenBank/DDBJ databases">
        <title>Genomic Encyclopedia of Archaeal and Bacterial Type Strains, Phase II (KMG-II): from individual species to whole genera.</title>
        <authorList>
            <person name="Goeker M."/>
        </authorList>
    </citation>
    <scope>NUCLEOTIDE SEQUENCE [LARGE SCALE GENOMIC DNA]</scope>
    <source>
        <strain evidence="3 4">DSM 5822</strain>
    </source>
</reference>
<dbReference type="RefSeq" id="WP_107866518.1">
    <property type="nucleotide sequence ID" value="NZ_QAON01000014.1"/>
</dbReference>
<dbReference type="Proteomes" id="UP000244223">
    <property type="component" value="Unassembled WGS sequence"/>
</dbReference>
<gene>
    <name evidence="3" type="ORF">C8N29_11476</name>
</gene>
<dbReference type="SUPFAM" id="SSF52129">
    <property type="entry name" value="Caspase-like"/>
    <property type="match status" value="1"/>
</dbReference>
<dbReference type="InterPro" id="IPR029030">
    <property type="entry name" value="Caspase-like_dom_sf"/>
</dbReference>
<dbReference type="Gene3D" id="3.40.50.1460">
    <property type="match status" value="1"/>
</dbReference>
<dbReference type="OrthoDB" id="9812126at2"/>
<dbReference type="GO" id="GO:0006508">
    <property type="term" value="P:proteolysis"/>
    <property type="evidence" value="ECO:0007669"/>
    <property type="project" value="InterPro"/>
</dbReference>
<name>A0A2T5IWF9_9GAMM</name>
<keyword evidence="1" id="KW-0812">Transmembrane</keyword>
<dbReference type="Pfam" id="PF01650">
    <property type="entry name" value="Peptidase_C13"/>
    <property type="match status" value="1"/>
</dbReference>